<dbReference type="CDD" id="cd06173">
    <property type="entry name" value="MFS_MefA_like"/>
    <property type="match status" value="1"/>
</dbReference>
<evidence type="ECO:0000256" key="1">
    <source>
        <dbReference type="ARBA" id="ARBA00004651"/>
    </source>
</evidence>
<keyword evidence="5 7" id="KW-1133">Transmembrane helix</keyword>
<dbReference type="InterPro" id="IPR011701">
    <property type="entry name" value="MFS"/>
</dbReference>
<comment type="subcellular location">
    <subcellularLocation>
        <location evidence="1">Cell membrane</location>
        <topology evidence="1">Multi-pass membrane protein</topology>
    </subcellularLocation>
</comment>
<feature type="transmembrane region" description="Helical" evidence="7">
    <location>
        <begin position="167"/>
        <end position="189"/>
    </location>
</feature>
<proteinExistence type="predicted"/>
<evidence type="ECO:0000313" key="10">
    <source>
        <dbReference type="Proteomes" id="UP000199394"/>
    </source>
</evidence>
<dbReference type="InterPro" id="IPR036259">
    <property type="entry name" value="MFS_trans_sf"/>
</dbReference>
<dbReference type="GO" id="GO:0022857">
    <property type="term" value="F:transmembrane transporter activity"/>
    <property type="evidence" value="ECO:0007669"/>
    <property type="project" value="InterPro"/>
</dbReference>
<evidence type="ECO:0000256" key="5">
    <source>
        <dbReference type="ARBA" id="ARBA00022989"/>
    </source>
</evidence>
<feature type="transmembrane region" description="Helical" evidence="7">
    <location>
        <begin position="343"/>
        <end position="363"/>
    </location>
</feature>
<keyword evidence="4 7" id="KW-0812">Transmembrane</keyword>
<dbReference type="AlphaFoldDB" id="A0A1H4C742"/>
<dbReference type="SUPFAM" id="SSF103473">
    <property type="entry name" value="MFS general substrate transporter"/>
    <property type="match status" value="1"/>
</dbReference>
<dbReference type="PANTHER" id="PTHR23513:SF6">
    <property type="entry name" value="MAJOR FACILITATOR SUPERFAMILY ASSOCIATED DOMAIN-CONTAINING PROTEIN"/>
    <property type="match status" value="1"/>
</dbReference>
<reference evidence="9 10" key="1">
    <citation type="submission" date="2016-10" db="EMBL/GenBank/DDBJ databases">
        <authorList>
            <person name="de Groot N.N."/>
        </authorList>
    </citation>
    <scope>NUCLEOTIDE SEQUENCE [LARGE SCALE GENOMIC DNA]</scope>
    <source>
        <strain evidence="9 10">SR12</strain>
    </source>
</reference>
<dbReference type="PROSITE" id="PS50850">
    <property type="entry name" value="MFS"/>
    <property type="match status" value="2"/>
</dbReference>
<feature type="domain" description="Major facilitator superfamily (MFS) profile" evidence="8">
    <location>
        <begin position="1"/>
        <end position="191"/>
    </location>
</feature>
<dbReference type="InterPro" id="IPR020846">
    <property type="entry name" value="MFS_dom"/>
</dbReference>
<keyword evidence="3" id="KW-1003">Cell membrane</keyword>
<feature type="transmembrane region" description="Helical" evidence="7">
    <location>
        <begin position="223"/>
        <end position="245"/>
    </location>
</feature>
<keyword evidence="10" id="KW-1185">Reference proteome</keyword>
<feature type="domain" description="Major facilitator superfamily (MFS) profile" evidence="8">
    <location>
        <begin position="213"/>
        <end position="398"/>
    </location>
</feature>
<dbReference type="OrthoDB" id="9775268at2"/>
<evidence type="ECO:0000313" key="9">
    <source>
        <dbReference type="EMBL" id="SEA56150.1"/>
    </source>
</evidence>
<evidence type="ECO:0000256" key="7">
    <source>
        <dbReference type="SAM" id="Phobius"/>
    </source>
</evidence>
<feature type="transmembrane region" description="Helical" evidence="7">
    <location>
        <begin position="46"/>
        <end position="66"/>
    </location>
</feature>
<dbReference type="STRING" id="81409.SAMN04515656_11413"/>
<dbReference type="Pfam" id="PF07690">
    <property type="entry name" value="MFS_1"/>
    <property type="match status" value="1"/>
</dbReference>
<feature type="transmembrane region" description="Helical" evidence="7">
    <location>
        <begin position="12"/>
        <end position="34"/>
    </location>
</feature>
<gene>
    <name evidence="9" type="ORF">SAMN04515656_11413</name>
</gene>
<sequence length="398" mass="43284">MPDTWKKNITLFLISQTISMLGSALTQYAMIWYVTLTTQSGMMMTLSTLCTFLPQVFISLFAGVWADRYNRKVLIILADALVALSTLGLAIAFMSGYRELWLLFLVAGIRSVGTGIQVPTVNALIPQLTPEDKLMRINGINGTLQTFTMLVAPAVSGALLASSTVEAAFFVDVATAAIGISCFAAFVAVPRPIPAENGRDTVLTDLMIGVRYTLSHPFVRGMLIFYGVLMFLVSPAVFLTPLLIARDFADEIWHLTANELAYSAGATIGGFMISIWGSWKDRTKTIAVFTILYGLLSIALGLSPWFILFLVCIFCVGITVPFITTPFIVALQERVEEGMMGRVFSILQIIGTAAMPLGMVLFGPLADIVNIRILIVGTSVVTLFTAFLLRRSAMQSPS</sequence>
<keyword evidence="2" id="KW-0813">Transport</keyword>
<evidence type="ECO:0000256" key="2">
    <source>
        <dbReference type="ARBA" id="ARBA00022448"/>
    </source>
</evidence>
<dbReference type="RefSeq" id="WP_090307788.1">
    <property type="nucleotide sequence ID" value="NZ_FNRK01000014.1"/>
</dbReference>
<name>A0A1H4C742_9FIRM</name>
<feature type="transmembrane region" description="Helical" evidence="7">
    <location>
        <begin position="369"/>
        <end position="389"/>
    </location>
</feature>
<dbReference type="GO" id="GO:0005886">
    <property type="term" value="C:plasma membrane"/>
    <property type="evidence" value="ECO:0007669"/>
    <property type="project" value="UniProtKB-SubCell"/>
</dbReference>
<protein>
    <submittedName>
        <fullName evidence="9">MFS transporter, DHA3 family, macrolide efflux protein</fullName>
    </submittedName>
</protein>
<keyword evidence="6 7" id="KW-0472">Membrane</keyword>
<dbReference type="Proteomes" id="UP000199394">
    <property type="component" value="Unassembled WGS sequence"/>
</dbReference>
<organism evidence="9 10">
    <name type="scientific">Eubacterium aggregans</name>
    <dbReference type="NCBI Taxonomy" id="81409"/>
    <lineage>
        <taxon>Bacteria</taxon>
        <taxon>Bacillati</taxon>
        <taxon>Bacillota</taxon>
        <taxon>Clostridia</taxon>
        <taxon>Eubacteriales</taxon>
        <taxon>Eubacteriaceae</taxon>
        <taxon>Eubacterium</taxon>
    </lineage>
</organism>
<evidence type="ECO:0000256" key="3">
    <source>
        <dbReference type="ARBA" id="ARBA00022475"/>
    </source>
</evidence>
<dbReference type="EMBL" id="FNRK01000014">
    <property type="protein sequence ID" value="SEA56150.1"/>
    <property type="molecule type" value="Genomic_DNA"/>
</dbReference>
<evidence type="ECO:0000256" key="6">
    <source>
        <dbReference type="ARBA" id="ARBA00023136"/>
    </source>
</evidence>
<evidence type="ECO:0000256" key="4">
    <source>
        <dbReference type="ARBA" id="ARBA00022692"/>
    </source>
</evidence>
<dbReference type="Gene3D" id="1.20.1250.20">
    <property type="entry name" value="MFS general substrate transporter like domains"/>
    <property type="match status" value="1"/>
</dbReference>
<feature type="transmembrane region" description="Helical" evidence="7">
    <location>
        <begin position="286"/>
        <end position="302"/>
    </location>
</feature>
<feature type="transmembrane region" description="Helical" evidence="7">
    <location>
        <begin position="260"/>
        <end position="279"/>
    </location>
</feature>
<feature type="transmembrane region" description="Helical" evidence="7">
    <location>
        <begin position="73"/>
        <end position="94"/>
    </location>
</feature>
<evidence type="ECO:0000259" key="8">
    <source>
        <dbReference type="PROSITE" id="PS50850"/>
    </source>
</evidence>
<accession>A0A1H4C742</accession>
<feature type="transmembrane region" description="Helical" evidence="7">
    <location>
        <begin position="308"/>
        <end position="331"/>
    </location>
</feature>
<dbReference type="PANTHER" id="PTHR23513">
    <property type="entry name" value="INTEGRAL MEMBRANE EFFLUX PROTEIN-RELATED"/>
    <property type="match status" value="1"/>
</dbReference>